<dbReference type="AlphaFoldDB" id="A0A556U8C9"/>
<evidence type="ECO:0000256" key="1">
    <source>
        <dbReference type="SAM" id="MobiDB-lite"/>
    </source>
</evidence>
<sequence>MEHLDMPVPGQQDRHVVGALKAEVADKDAKVWLKTERYTLPRDISMEEETSNGGLASTHSHFSNGAKGVLPFYYAEVSRLEEKALRANSCQLVITQTPRWLS</sequence>
<dbReference type="Proteomes" id="UP000319801">
    <property type="component" value="Unassembled WGS sequence"/>
</dbReference>
<feature type="region of interest" description="Disordered" evidence="1">
    <location>
        <begin position="44"/>
        <end position="64"/>
    </location>
</feature>
<feature type="compositionally biased region" description="Polar residues" evidence="1">
    <location>
        <begin position="51"/>
        <end position="63"/>
    </location>
</feature>
<reference evidence="2 3" key="1">
    <citation type="journal article" date="2019" name="Genome Biol. Evol.">
        <title>Whole-Genome Sequencing of the Giant Devil Catfish, Bagarius yarrelli.</title>
        <authorList>
            <person name="Jiang W."/>
            <person name="Lv Y."/>
            <person name="Cheng L."/>
            <person name="Yang K."/>
            <person name="Chao B."/>
            <person name="Wang X."/>
            <person name="Li Y."/>
            <person name="Pan X."/>
            <person name="You X."/>
            <person name="Zhang Y."/>
            <person name="Yang J."/>
            <person name="Li J."/>
            <person name="Zhang X."/>
            <person name="Liu S."/>
            <person name="Sun C."/>
            <person name="Yang J."/>
            <person name="Shi Q."/>
        </authorList>
    </citation>
    <scope>NUCLEOTIDE SEQUENCE [LARGE SCALE GENOMIC DNA]</scope>
    <source>
        <strain evidence="2">JWS20170419001</strain>
        <tissue evidence="2">Muscle</tissue>
    </source>
</reference>
<comment type="caution">
    <text evidence="2">The sequence shown here is derived from an EMBL/GenBank/DDBJ whole genome shotgun (WGS) entry which is preliminary data.</text>
</comment>
<gene>
    <name evidence="2" type="ORF">Baya_8928</name>
</gene>
<accession>A0A556U8C9</accession>
<keyword evidence="3" id="KW-1185">Reference proteome</keyword>
<evidence type="ECO:0000313" key="3">
    <source>
        <dbReference type="Proteomes" id="UP000319801"/>
    </source>
</evidence>
<proteinExistence type="predicted"/>
<organism evidence="2 3">
    <name type="scientific">Bagarius yarrelli</name>
    <name type="common">Goonch</name>
    <name type="synonym">Bagrus yarrelli</name>
    <dbReference type="NCBI Taxonomy" id="175774"/>
    <lineage>
        <taxon>Eukaryota</taxon>
        <taxon>Metazoa</taxon>
        <taxon>Chordata</taxon>
        <taxon>Craniata</taxon>
        <taxon>Vertebrata</taxon>
        <taxon>Euteleostomi</taxon>
        <taxon>Actinopterygii</taxon>
        <taxon>Neopterygii</taxon>
        <taxon>Teleostei</taxon>
        <taxon>Ostariophysi</taxon>
        <taxon>Siluriformes</taxon>
        <taxon>Sisoridae</taxon>
        <taxon>Sisorinae</taxon>
        <taxon>Bagarius</taxon>
    </lineage>
</organism>
<evidence type="ECO:0000313" key="2">
    <source>
        <dbReference type="EMBL" id="TSN67112.1"/>
    </source>
</evidence>
<protein>
    <submittedName>
        <fullName evidence="2">Uncharacterized protein</fullName>
    </submittedName>
</protein>
<name>A0A556U8C9_BAGYA</name>
<dbReference type="EMBL" id="VCAZ01000059">
    <property type="protein sequence ID" value="TSN67112.1"/>
    <property type="molecule type" value="Genomic_DNA"/>
</dbReference>